<organism evidence="1 2">
    <name type="scientific">Roseococcus pinisoli</name>
    <dbReference type="NCBI Taxonomy" id="2835040"/>
    <lineage>
        <taxon>Bacteria</taxon>
        <taxon>Pseudomonadati</taxon>
        <taxon>Pseudomonadota</taxon>
        <taxon>Alphaproteobacteria</taxon>
        <taxon>Acetobacterales</taxon>
        <taxon>Roseomonadaceae</taxon>
        <taxon>Roseococcus</taxon>
    </lineage>
</organism>
<dbReference type="InterPro" id="IPR045386">
    <property type="entry name" value="DUF6525"/>
</dbReference>
<comment type="caution">
    <text evidence="1">The sequence shown here is derived from an EMBL/GenBank/DDBJ whole genome shotgun (WGS) entry which is preliminary data.</text>
</comment>
<proteinExistence type="predicted"/>
<dbReference type="Proteomes" id="UP000766336">
    <property type="component" value="Unassembled WGS sequence"/>
</dbReference>
<keyword evidence="2" id="KW-1185">Reference proteome</keyword>
<sequence length="126" mass="14260">MPPLPSPGPDANDVTERPRLWRRFGGDDWAAFDALPPAVRQHLHEHAYDAWTVNALILWRIFRRQTASSARGVARLLNHLRICERLELEAFAEAYARQCGGTLPHVAAGASTLRYGAAARRPRRRR</sequence>
<name>A0ABS5QJH2_9PROT</name>
<dbReference type="RefSeq" id="WP_213672187.1">
    <property type="nucleotide sequence ID" value="NZ_JAHCDA010000005.1"/>
</dbReference>
<accession>A0ABS5QJH2</accession>
<evidence type="ECO:0000313" key="1">
    <source>
        <dbReference type="EMBL" id="MBS7813488.1"/>
    </source>
</evidence>
<dbReference type="EMBL" id="JAHCDA010000005">
    <property type="protein sequence ID" value="MBS7813488.1"/>
    <property type="molecule type" value="Genomic_DNA"/>
</dbReference>
<evidence type="ECO:0000313" key="2">
    <source>
        <dbReference type="Proteomes" id="UP000766336"/>
    </source>
</evidence>
<protein>
    <submittedName>
        <fullName evidence="1">Uncharacterized protein</fullName>
    </submittedName>
</protein>
<dbReference type="Pfam" id="PF20135">
    <property type="entry name" value="DUF6525"/>
    <property type="match status" value="1"/>
</dbReference>
<gene>
    <name evidence="1" type="ORF">KHU32_21285</name>
</gene>
<reference evidence="1 2" key="1">
    <citation type="submission" date="2021-05" db="EMBL/GenBank/DDBJ databases">
        <title>Roseococcus sp. XZZS9, whole genome shotgun sequencing project.</title>
        <authorList>
            <person name="Zhao G."/>
            <person name="Shen L."/>
        </authorList>
    </citation>
    <scope>NUCLEOTIDE SEQUENCE [LARGE SCALE GENOMIC DNA]</scope>
    <source>
        <strain evidence="1 2">XZZS9</strain>
    </source>
</reference>